<feature type="compositionally biased region" description="Low complexity" evidence="1">
    <location>
        <begin position="157"/>
        <end position="181"/>
    </location>
</feature>
<feature type="region of interest" description="Disordered" evidence="1">
    <location>
        <begin position="310"/>
        <end position="331"/>
    </location>
</feature>
<feature type="compositionally biased region" description="Basic and acidic residues" evidence="1">
    <location>
        <begin position="320"/>
        <end position="331"/>
    </location>
</feature>
<gene>
    <name evidence="2" type="ORF">R5R35_001177</name>
</gene>
<comment type="caution">
    <text evidence="2">The sequence shown here is derived from an EMBL/GenBank/DDBJ whole genome shotgun (WGS) entry which is preliminary data.</text>
</comment>
<dbReference type="EMBL" id="JAZDUA010000661">
    <property type="protein sequence ID" value="KAK7790130.1"/>
    <property type="molecule type" value="Genomic_DNA"/>
</dbReference>
<feature type="compositionally biased region" description="Basic and acidic residues" evidence="1">
    <location>
        <begin position="225"/>
        <end position="237"/>
    </location>
</feature>
<reference evidence="2 3" key="1">
    <citation type="submission" date="2024-03" db="EMBL/GenBank/DDBJ databases">
        <title>The genome assembly and annotation of the cricket Gryllus longicercus Weissman &amp; Gray.</title>
        <authorList>
            <person name="Szrajer S."/>
            <person name="Gray D."/>
            <person name="Ylla G."/>
        </authorList>
    </citation>
    <scope>NUCLEOTIDE SEQUENCE [LARGE SCALE GENOMIC DNA]</scope>
    <source>
        <strain evidence="2">DAG 2021-001</strain>
        <tissue evidence="2">Whole body minus gut</tissue>
    </source>
</reference>
<feature type="region of interest" description="Disordered" evidence="1">
    <location>
        <begin position="70"/>
        <end position="251"/>
    </location>
</feature>
<feature type="compositionally biased region" description="Acidic residues" evidence="1">
    <location>
        <begin position="118"/>
        <end position="132"/>
    </location>
</feature>
<keyword evidence="3" id="KW-1185">Reference proteome</keyword>
<proteinExistence type="predicted"/>
<organism evidence="2 3">
    <name type="scientific">Gryllus longicercus</name>
    <dbReference type="NCBI Taxonomy" id="2509291"/>
    <lineage>
        <taxon>Eukaryota</taxon>
        <taxon>Metazoa</taxon>
        <taxon>Ecdysozoa</taxon>
        <taxon>Arthropoda</taxon>
        <taxon>Hexapoda</taxon>
        <taxon>Insecta</taxon>
        <taxon>Pterygota</taxon>
        <taxon>Neoptera</taxon>
        <taxon>Polyneoptera</taxon>
        <taxon>Orthoptera</taxon>
        <taxon>Ensifera</taxon>
        <taxon>Gryllidea</taxon>
        <taxon>Grylloidea</taxon>
        <taxon>Gryllidae</taxon>
        <taxon>Gryllinae</taxon>
        <taxon>Gryllus</taxon>
    </lineage>
</organism>
<dbReference type="Proteomes" id="UP001378592">
    <property type="component" value="Unassembled WGS sequence"/>
</dbReference>
<feature type="compositionally biased region" description="Pro residues" evidence="1">
    <location>
        <begin position="20"/>
        <end position="38"/>
    </location>
</feature>
<protein>
    <submittedName>
        <fullName evidence="2">Uncharacterized protein</fullName>
    </submittedName>
</protein>
<feature type="compositionally biased region" description="Low complexity" evidence="1">
    <location>
        <begin position="199"/>
        <end position="218"/>
    </location>
</feature>
<feature type="compositionally biased region" description="Low complexity" evidence="1">
    <location>
        <begin position="238"/>
        <end position="251"/>
    </location>
</feature>
<feature type="compositionally biased region" description="Low complexity" evidence="1">
    <location>
        <begin position="39"/>
        <end position="55"/>
    </location>
</feature>
<evidence type="ECO:0000256" key="1">
    <source>
        <dbReference type="SAM" id="MobiDB-lite"/>
    </source>
</evidence>
<name>A0AAN9YUS1_9ORTH</name>
<evidence type="ECO:0000313" key="3">
    <source>
        <dbReference type="Proteomes" id="UP001378592"/>
    </source>
</evidence>
<feature type="compositionally biased region" description="Low complexity" evidence="1">
    <location>
        <begin position="96"/>
        <end position="114"/>
    </location>
</feature>
<dbReference type="AlphaFoldDB" id="A0AAN9YUS1"/>
<feature type="compositionally biased region" description="Pro residues" evidence="1">
    <location>
        <begin position="1"/>
        <end position="12"/>
    </location>
</feature>
<feature type="compositionally biased region" description="Basic and acidic residues" evidence="1">
    <location>
        <begin position="140"/>
        <end position="152"/>
    </location>
</feature>
<sequence>MEPPAADPPAVPGAPGAPSRSPPSPHTRPHAQPPPASPAPGSAAGSPARAASPGPDVAVRLRDRVNFYEQVWGGERRSGPPADATAASPRPRPDLATRSPPSHAASASTPASTPGDDASFEEVVERMEEEGDMLGGAKVVKFERITMRRSVREYTLPSPATATAGPGAGAGPAPAEGGPASDGSCTPSEERLLLDDSAYHSASHRSAAGASKSSSAASLLGGRFPSDECLRPGRERAGSASNASDSAWDAAAGRHSPLEWYNEYRSQSLQSMAARLEYVRSRSQYDTHIAEIKGTSGGAGVRGAVIRRSTLLRSPLRPQTDARRDLKGTSH</sequence>
<accession>A0AAN9YUS1</accession>
<feature type="region of interest" description="Disordered" evidence="1">
    <location>
        <begin position="1"/>
        <end position="58"/>
    </location>
</feature>
<feature type="compositionally biased region" description="Basic and acidic residues" evidence="1">
    <location>
        <begin position="188"/>
        <end position="198"/>
    </location>
</feature>
<evidence type="ECO:0000313" key="2">
    <source>
        <dbReference type="EMBL" id="KAK7790130.1"/>
    </source>
</evidence>